<name>A0AAP9GTK0_9GAMM</name>
<dbReference type="Pfam" id="PF03583">
    <property type="entry name" value="LIP"/>
    <property type="match status" value="1"/>
</dbReference>
<evidence type="ECO:0000313" key="2">
    <source>
        <dbReference type="EMBL" id="QGM27308.1"/>
    </source>
</evidence>
<dbReference type="PANTHER" id="PTHR34853">
    <property type="match status" value="1"/>
</dbReference>
<accession>A0AAP9GTK0</accession>
<dbReference type="InterPro" id="IPR029058">
    <property type="entry name" value="AB_hydrolase_fold"/>
</dbReference>
<reference evidence="3" key="1">
    <citation type="submission" date="2019-11" db="EMBL/GenBank/DDBJ databases">
        <title>Escherichia coli 1916D6.</title>
        <authorList>
            <person name="Yao H."/>
            <person name="Du X."/>
            <person name="Yu R."/>
            <person name="Li A."/>
        </authorList>
    </citation>
    <scope>NUCLEOTIDE SEQUENCE [LARGE SCALE GENOMIC DNA]</scope>
    <source>
        <strain evidence="3">19110F47</strain>
    </source>
</reference>
<proteinExistence type="predicted"/>
<dbReference type="PANTHER" id="PTHR34853:SF1">
    <property type="entry name" value="LIPASE 5"/>
    <property type="match status" value="1"/>
</dbReference>
<dbReference type="GO" id="GO:0016042">
    <property type="term" value="P:lipid catabolic process"/>
    <property type="evidence" value="ECO:0007669"/>
    <property type="project" value="InterPro"/>
</dbReference>
<evidence type="ECO:0000256" key="1">
    <source>
        <dbReference type="SAM" id="SignalP"/>
    </source>
</evidence>
<dbReference type="GO" id="GO:0004806">
    <property type="term" value="F:triacylglycerol lipase activity"/>
    <property type="evidence" value="ECO:0007669"/>
    <property type="project" value="InterPro"/>
</dbReference>
<dbReference type="EMBL" id="CP046045">
    <property type="protein sequence ID" value="QGM27308.1"/>
    <property type="molecule type" value="Genomic_DNA"/>
</dbReference>
<keyword evidence="1" id="KW-0732">Signal</keyword>
<organism evidence="2 3">
    <name type="scientific">Acinetobacter towneri</name>
    <dbReference type="NCBI Taxonomy" id="202956"/>
    <lineage>
        <taxon>Bacteria</taxon>
        <taxon>Pseudomonadati</taxon>
        <taxon>Pseudomonadota</taxon>
        <taxon>Gammaproteobacteria</taxon>
        <taxon>Moraxellales</taxon>
        <taxon>Moraxellaceae</taxon>
        <taxon>Acinetobacter</taxon>
    </lineage>
</organism>
<feature type="chain" id="PRO_5043018239" evidence="1">
    <location>
        <begin position="20"/>
        <end position="420"/>
    </location>
</feature>
<protein>
    <submittedName>
        <fullName evidence="2">Alpha/beta fold hydrolase</fullName>
    </submittedName>
</protein>
<dbReference type="PIRSF" id="PIRSF029171">
    <property type="entry name" value="Esterase_LipA"/>
    <property type="match status" value="1"/>
</dbReference>
<feature type="signal peptide" evidence="1">
    <location>
        <begin position="1"/>
        <end position="19"/>
    </location>
</feature>
<gene>
    <name evidence="2" type="ORF">GJD93_06280</name>
</gene>
<dbReference type="PROSITE" id="PS51257">
    <property type="entry name" value="PROKAR_LIPOPROTEIN"/>
    <property type="match status" value="1"/>
</dbReference>
<dbReference type="Proteomes" id="UP000405075">
    <property type="component" value="Chromosome"/>
</dbReference>
<dbReference type="SUPFAM" id="SSF53474">
    <property type="entry name" value="alpha/beta-Hydrolases"/>
    <property type="match status" value="1"/>
</dbReference>
<evidence type="ECO:0000313" key="3">
    <source>
        <dbReference type="Proteomes" id="UP000405075"/>
    </source>
</evidence>
<keyword evidence="2" id="KW-0378">Hydrolase</keyword>
<dbReference type="InterPro" id="IPR005152">
    <property type="entry name" value="Lipase_secreted"/>
</dbReference>
<dbReference type="RefSeq" id="WP_154320581.1">
    <property type="nucleotide sequence ID" value="NZ_CP046045.1"/>
</dbReference>
<dbReference type="AlphaFoldDB" id="A0AAP9GTK0"/>
<dbReference type="Gene3D" id="3.40.50.1820">
    <property type="entry name" value="alpha/beta hydrolase"/>
    <property type="match status" value="1"/>
</dbReference>
<sequence length="420" mass="44977">MKKIWLSVALASSSLFLTACNDDHDDTSVVVIEDGIPKYNFSAPIVKTEPYRDQGANANNVLDTVSASKTLMTYKMLGVNGQETQATALVFTPQTVKPAGGWPLVVWAHGTTGVADACAPSRQGLKGNEYFIAKLLAAGYAVVAPDYEGLGEPSGKELHPFLNLKSAAYSITDAVVAASKLLGNTAETRWSVVGHSQGGHAALGAAQYASRAQLNYKGAIAIAPASNLALVLAGGEKKAAQEQDVIKKVQTLVPLDTFTALIAAGLRNTAPTLQYSEIFVSPTDQLAAQAESICYETLVDRIAQSMVVHAQTYGTLDGYPRTQPNFMTTIPEVKDFLTNGSQPLKVKISTPIFIYQGTADLIVSKLATDSLVQSAQGMGTKIHYVTDQDLPIEQQWNHSTVYEKNLDEIVKDVQSLMPIQ</sequence>